<dbReference type="Proteomes" id="UP000077202">
    <property type="component" value="Unassembled WGS sequence"/>
</dbReference>
<sequence>MKSQGCEVASMLTPLAVLSPLLLIPASQPMIRLMPMANVAWPGLYYNSCSAHLRVAHLQLSAQRTGNLECLGAIRPSTLASSESGLIVCSKNTKYVFTANEDHVSYRPAYPPAWYGVPKASLAHQELSFNRSRGFKQCERHALQR</sequence>
<accession>A0A176WH54</accession>
<keyword evidence="2" id="KW-1185">Reference proteome</keyword>
<protein>
    <submittedName>
        <fullName evidence="1">Uncharacterized protein</fullName>
    </submittedName>
</protein>
<evidence type="ECO:0000313" key="1">
    <source>
        <dbReference type="EMBL" id="OAE32570.1"/>
    </source>
</evidence>
<reference evidence="1" key="1">
    <citation type="submission" date="2016-03" db="EMBL/GenBank/DDBJ databases">
        <title>Mechanisms controlling the formation of the plant cell surface in tip-growing cells are functionally conserved among land plants.</title>
        <authorList>
            <person name="Honkanen S."/>
            <person name="Jones V.A."/>
            <person name="Morieri G."/>
            <person name="Champion C."/>
            <person name="Hetherington A.J."/>
            <person name="Kelly S."/>
            <person name="Saint-Marcoux D."/>
            <person name="Proust H."/>
            <person name="Prescott H."/>
            <person name="Dolan L."/>
        </authorList>
    </citation>
    <scope>NUCLEOTIDE SEQUENCE [LARGE SCALE GENOMIC DNA]</scope>
    <source>
        <tissue evidence="1">Whole gametophyte</tissue>
    </source>
</reference>
<comment type="caution">
    <text evidence="1">The sequence shown here is derived from an EMBL/GenBank/DDBJ whole genome shotgun (WGS) entry which is preliminary data.</text>
</comment>
<proteinExistence type="predicted"/>
<dbReference type="AlphaFoldDB" id="A0A176WH54"/>
<name>A0A176WH54_MARPO</name>
<gene>
    <name evidence="1" type="ORF">AXG93_2374s1140</name>
</gene>
<dbReference type="EMBL" id="LVLJ01000784">
    <property type="protein sequence ID" value="OAE32570.1"/>
    <property type="molecule type" value="Genomic_DNA"/>
</dbReference>
<evidence type="ECO:0000313" key="2">
    <source>
        <dbReference type="Proteomes" id="UP000077202"/>
    </source>
</evidence>
<organism evidence="1 2">
    <name type="scientific">Marchantia polymorpha subsp. ruderalis</name>
    <dbReference type="NCBI Taxonomy" id="1480154"/>
    <lineage>
        <taxon>Eukaryota</taxon>
        <taxon>Viridiplantae</taxon>
        <taxon>Streptophyta</taxon>
        <taxon>Embryophyta</taxon>
        <taxon>Marchantiophyta</taxon>
        <taxon>Marchantiopsida</taxon>
        <taxon>Marchantiidae</taxon>
        <taxon>Marchantiales</taxon>
        <taxon>Marchantiaceae</taxon>
        <taxon>Marchantia</taxon>
    </lineage>
</organism>